<keyword evidence="17" id="KW-0675">Receptor</keyword>
<feature type="chain" id="PRO_5030579873" evidence="14">
    <location>
        <begin position="35"/>
        <end position="816"/>
    </location>
</feature>
<dbReference type="InterPro" id="IPR036942">
    <property type="entry name" value="Beta-barrel_TonB_sf"/>
</dbReference>
<keyword evidence="18" id="KW-1185">Reference proteome</keyword>
<comment type="similarity">
    <text evidence="11 13">Belongs to the TonB-dependent receptor family.</text>
</comment>
<keyword evidence="7" id="KW-0406">Ion transport</keyword>
<evidence type="ECO:0000256" key="9">
    <source>
        <dbReference type="ARBA" id="ARBA00023136"/>
    </source>
</evidence>
<evidence type="ECO:0000259" key="16">
    <source>
        <dbReference type="Pfam" id="PF07715"/>
    </source>
</evidence>
<evidence type="ECO:0000256" key="14">
    <source>
        <dbReference type="SAM" id="SignalP"/>
    </source>
</evidence>
<dbReference type="GO" id="GO:0006826">
    <property type="term" value="P:iron ion transport"/>
    <property type="evidence" value="ECO:0007669"/>
    <property type="project" value="UniProtKB-KW"/>
</dbReference>
<dbReference type="InterPro" id="IPR039426">
    <property type="entry name" value="TonB-dep_rcpt-like"/>
</dbReference>
<evidence type="ECO:0000256" key="12">
    <source>
        <dbReference type="PROSITE-ProRule" id="PRU10143"/>
    </source>
</evidence>
<keyword evidence="5 11" id="KW-0812">Transmembrane</keyword>
<dbReference type="Proteomes" id="UP000450676">
    <property type="component" value="Unassembled WGS sequence"/>
</dbReference>
<keyword evidence="8 12" id="KW-0798">TonB box</keyword>
<evidence type="ECO:0000256" key="6">
    <source>
        <dbReference type="ARBA" id="ARBA00023004"/>
    </source>
</evidence>
<dbReference type="PANTHER" id="PTHR32552:SF81">
    <property type="entry name" value="TONB-DEPENDENT OUTER MEMBRANE RECEPTOR"/>
    <property type="match status" value="1"/>
</dbReference>
<keyword evidence="14" id="KW-0732">Signal</keyword>
<organism evidence="17 18">
    <name type="scientific">Pseudoduganella aquatica</name>
    <dbReference type="NCBI Taxonomy" id="2660641"/>
    <lineage>
        <taxon>Bacteria</taxon>
        <taxon>Pseudomonadati</taxon>
        <taxon>Pseudomonadota</taxon>
        <taxon>Betaproteobacteria</taxon>
        <taxon>Burkholderiales</taxon>
        <taxon>Oxalobacteraceae</taxon>
        <taxon>Telluria group</taxon>
        <taxon>Pseudoduganella</taxon>
    </lineage>
</organism>
<evidence type="ECO:0000256" key="10">
    <source>
        <dbReference type="ARBA" id="ARBA00023237"/>
    </source>
</evidence>
<evidence type="ECO:0000256" key="1">
    <source>
        <dbReference type="ARBA" id="ARBA00004571"/>
    </source>
</evidence>
<evidence type="ECO:0000256" key="4">
    <source>
        <dbReference type="ARBA" id="ARBA00022496"/>
    </source>
</evidence>
<feature type="domain" description="TonB-dependent receptor-like beta-barrel" evidence="15">
    <location>
        <begin position="286"/>
        <end position="764"/>
    </location>
</feature>
<protein>
    <submittedName>
        <fullName evidence="17">TonB-dependent receptor</fullName>
    </submittedName>
</protein>
<dbReference type="InterPro" id="IPR010916">
    <property type="entry name" value="TonB_box_CS"/>
</dbReference>
<dbReference type="PANTHER" id="PTHR32552">
    <property type="entry name" value="FERRICHROME IRON RECEPTOR-RELATED"/>
    <property type="match status" value="1"/>
</dbReference>
<keyword evidence="3 11" id="KW-1134">Transmembrane beta strand</keyword>
<dbReference type="EMBL" id="WWCU01000002">
    <property type="protein sequence ID" value="MYN06108.1"/>
    <property type="molecule type" value="Genomic_DNA"/>
</dbReference>
<dbReference type="InterPro" id="IPR012910">
    <property type="entry name" value="Plug_dom"/>
</dbReference>
<dbReference type="PROSITE" id="PS52016">
    <property type="entry name" value="TONB_DEPENDENT_REC_3"/>
    <property type="match status" value="1"/>
</dbReference>
<evidence type="ECO:0000259" key="15">
    <source>
        <dbReference type="Pfam" id="PF00593"/>
    </source>
</evidence>
<sequence>MNTNKQHPAGAKAKFAVRPVVAAVALAMASLSHAQQAAPAGKEEVKLETVVVTANKRAQNLQDVPMAITVLNDAVLQRNNVKDFDDLPALSPALSVSYSTQPGNFSINMRGIGTYSLGIGVESDVSVIIDDVPYAMQANAFKDLADVNRIEVLKGPQSTLFGKSSIAGAVNISTKPIDSIWKTKASTLLTSDGEWRASTSVSGALSDTVRMRLAAGKTSFGGVVKNLYDGGKLNGSRDTNLSGKLEWTPDDNWTVVFSPRASKFTKACCVQPFNSMSNFAGAVYNLNNGTTYAAGGYMPASQVLKGIVPGPDNVSVRNDYPAGGKARDVGAGLKVSYAFGEDSVLAKHTLTSVTSWSHYKMNDYQDGDATDSDVLGKALISNKLIGVSGGLYQYGLFDVKAKTQELRLTSPDKSSVRYVAGLWYGKNELARELTRAPVTTYVTDYGATAYNTNYAIFGQGSFDLTPQTSVVAGLRYNKEDTGYSFSRYNPPPATSRVLTEYFHGDDTEKKATGKIGLEHRLDPATMAYATYSTGHKGKAYDLTSSFNAAIAKTQPVPGEDAKSIEAGVKMSLLNNRMSLDLAVFRTNFTGFQQSAGFTDADGIFRTTLHSIGGLRTSGFESDLNWRVSRELLLNGSFAYTKAIVTSFENGPCYSVLNAAGTGTTPGGNCAANPKYNNTNVADLAGKTLPNAPKFKLNLGGQYDILTDRSYNGFVTTAFRWQSKTQFNLNQDPMTEQGGYGIVNLGAGIKDKKDGFKLSFMVNNVFNKSYATGLANTWVNGTWTAKAPNPVAIVNTTSWTPARDYQRYFSVRADMQF</sequence>
<feature type="signal peptide" evidence="14">
    <location>
        <begin position="1"/>
        <end position="34"/>
    </location>
</feature>
<evidence type="ECO:0000256" key="13">
    <source>
        <dbReference type="RuleBase" id="RU003357"/>
    </source>
</evidence>
<feature type="domain" description="TonB-dependent receptor plug" evidence="16">
    <location>
        <begin position="61"/>
        <end position="169"/>
    </location>
</feature>
<dbReference type="RefSeq" id="WP_161070503.1">
    <property type="nucleotide sequence ID" value="NZ_WWCU01000002.1"/>
</dbReference>
<gene>
    <name evidence="17" type="ORF">GTP77_02025</name>
</gene>
<dbReference type="Pfam" id="PF00593">
    <property type="entry name" value="TonB_dep_Rec_b-barrel"/>
    <property type="match status" value="1"/>
</dbReference>
<keyword evidence="10 11" id="KW-0998">Cell outer membrane</keyword>
<keyword evidence="2 11" id="KW-0813">Transport</keyword>
<evidence type="ECO:0000256" key="5">
    <source>
        <dbReference type="ARBA" id="ARBA00022692"/>
    </source>
</evidence>
<dbReference type="InterPro" id="IPR000531">
    <property type="entry name" value="Beta-barrel_TonB"/>
</dbReference>
<accession>A0A7X4H7E9</accession>
<feature type="short sequence motif" description="TonB box" evidence="12">
    <location>
        <begin position="49"/>
        <end position="55"/>
    </location>
</feature>
<evidence type="ECO:0000256" key="11">
    <source>
        <dbReference type="PROSITE-ProRule" id="PRU01360"/>
    </source>
</evidence>
<keyword evidence="4" id="KW-0410">Iron transport</keyword>
<dbReference type="SUPFAM" id="SSF56935">
    <property type="entry name" value="Porins"/>
    <property type="match status" value="1"/>
</dbReference>
<evidence type="ECO:0000313" key="17">
    <source>
        <dbReference type="EMBL" id="MYN06108.1"/>
    </source>
</evidence>
<dbReference type="Gene3D" id="2.40.170.20">
    <property type="entry name" value="TonB-dependent receptor, beta-barrel domain"/>
    <property type="match status" value="1"/>
</dbReference>
<evidence type="ECO:0000256" key="7">
    <source>
        <dbReference type="ARBA" id="ARBA00023065"/>
    </source>
</evidence>
<dbReference type="PROSITE" id="PS00430">
    <property type="entry name" value="TONB_DEPENDENT_REC_1"/>
    <property type="match status" value="1"/>
</dbReference>
<evidence type="ECO:0000256" key="3">
    <source>
        <dbReference type="ARBA" id="ARBA00022452"/>
    </source>
</evidence>
<name>A0A7X4H7E9_9BURK</name>
<dbReference type="Pfam" id="PF07715">
    <property type="entry name" value="Plug"/>
    <property type="match status" value="1"/>
</dbReference>
<evidence type="ECO:0000313" key="18">
    <source>
        <dbReference type="Proteomes" id="UP000450676"/>
    </source>
</evidence>
<proteinExistence type="inferred from homology"/>
<comment type="caution">
    <text evidence="17">The sequence shown here is derived from an EMBL/GenBank/DDBJ whole genome shotgun (WGS) entry which is preliminary data.</text>
</comment>
<keyword evidence="9 11" id="KW-0472">Membrane</keyword>
<keyword evidence="6" id="KW-0408">Iron</keyword>
<evidence type="ECO:0000256" key="2">
    <source>
        <dbReference type="ARBA" id="ARBA00022448"/>
    </source>
</evidence>
<dbReference type="GO" id="GO:0009279">
    <property type="term" value="C:cell outer membrane"/>
    <property type="evidence" value="ECO:0007669"/>
    <property type="project" value="UniProtKB-SubCell"/>
</dbReference>
<reference evidence="17 18" key="1">
    <citation type="submission" date="2019-12" db="EMBL/GenBank/DDBJ databases">
        <title>Novel species isolated from a subtropical stream in China.</title>
        <authorList>
            <person name="Lu H."/>
        </authorList>
    </citation>
    <scope>NUCLEOTIDE SEQUENCE [LARGE SCALE GENOMIC DNA]</scope>
    <source>
        <strain evidence="17 18">FT127W</strain>
    </source>
</reference>
<dbReference type="AlphaFoldDB" id="A0A7X4H7E9"/>
<comment type="subcellular location">
    <subcellularLocation>
        <location evidence="1 11">Cell outer membrane</location>
        <topology evidence="1 11">Multi-pass membrane protein</topology>
    </subcellularLocation>
</comment>
<evidence type="ECO:0000256" key="8">
    <source>
        <dbReference type="ARBA" id="ARBA00023077"/>
    </source>
</evidence>